<evidence type="ECO:0000313" key="5">
    <source>
        <dbReference type="Proteomes" id="UP000276133"/>
    </source>
</evidence>
<dbReference type="InterPro" id="IPR016177">
    <property type="entry name" value="DNA-bd_dom_sf"/>
</dbReference>
<dbReference type="InterPro" id="IPR025884">
    <property type="entry name" value="MeCpG-bd_2/3_C_dom"/>
</dbReference>
<feature type="coiled-coil region" evidence="1">
    <location>
        <begin position="321"/>
        <end position="355"/>
    </location>
</feature>
<dbReference type="Proteomes" id="UP000276133">
    <property type="component" value="Unassembled WGS sequence"/>
</dbReference>
<dbReference type="Gene3D" id="3.30.890.10">
    <property type="entry name" value="Methyl-cpg-binding Protein 2, Chain A"/>
    <property type="match status" value="1"/>
</dbReference>
<evidence type="ECO:0000259" key="3">
    <source>
        <dbReference type="PROSITE" id="PS50982"/>
    </source>
</evidence>
<keyword evidence="1" id="KW-0175">Coiled coil</keyword>
<feature type="compositionally biased region" description="Polar residues" evidence="2">
    <location>
        <begin position="25"/>
        <end position="59"/>
    </location>
</feature>
<comment type="caution">
    <text evidence="4">The sequence shown here is derived from an EMBL/GenBank/DDBJ whole genome shotgun (WGS) entry which is preliminary data.</text>
</comment>
<name>A0A3M7RZ39_BRAPC</name>
<sequence>MMQNRGPPSRPLQTNNSAHRPVNHHAQSANRPGHITHTSHPNNSNRPQRPANSQPQQPAQVPLPNVLPKGWKKEEKIRTKGITAGLSDISYVCTSDKSELAKPGIAGKKFKSKVELNRIFGEKYDTSLLDFKRGKISQLAYRKFRRNKNLQANPQNFLSLAKYDNCLTLPTRQTGSIIKQTVSFVTNNHKNEETPNVVSNFQTYANNPNSLQSLSQNQINVLSKNLEKCKPNQLFWEFHFSNLNSKSAHLIEMQDEIKDDYKIDLFNKLKNVNVSDENAIRSVAVSWYLNQNKALVGQDPKEFEKNSRVFFERDQPLIPLTKVKEEDLKTQENKIKELRKAIQQAISDYEDLDIEFFEKELRSLNEELFEQDCVEKSDTDSIKNEMQIDEEVVEAKEETAIENAA</sequence>
<dbReference type="SUPFAM" id="SSF54171">
    <property type="entry name" value="DNA-binding domain"/>
    <property type="match status" value="1"/>
</dbReference>
<proteinExistence type="predicted"/>
<keyword evidence="5" id="KW-1185">Reference proteome</keyword>
<feature type="domain" description="MBD" evidence="3">
    <location>
        <begin position="57"/>
        <end position="136"/>
    </location>
</feature>
<dbReference type="GO" id="GO:0003677">
    <property type="term" value="F:DNA binding"/>
    <property type="evidence" value="ECO:0007669"/>
    <property type="project" value="InterPro"/>
</dbReference>
<dbReference type="Pfam" id="PF01429">
    <property type="entry name" value="MBD"/>
    <property type="match status" value="1"/>
</dbReference>
<gene>
    <name evidence="4" type="ORF">BpHYR1_040614</name>
</gene>
<evidence type="ECO:0000256" key="1">
    <source>
        <dbReference type="SAM" id="Coils"/>
    </source>
</evidence>
<dbReference type="OrthoDB" id="10072024at2759"/>
<dbReference type="PROSITE" id="PS50982">
    <property type="entry name" value="MBD"/>
    <property type="match status" value="1"/>
</dbReference>
<evidence type="ECO:0000313" key="4">
    <source>
        <dbReference type="EMBL" id="RNA28699.1"/>
    </source>
</evidence>
<dbReference type="AlphaFoldDB" id="A0A3M7RZ39"/>
<reference evidence="4 5" key="1">
    <citation type="journal article" date="2018" name="Sci. Rep.">
        <title>Genomic signatures of local adaptation to the degree of environmental predictability in rotifers.</title>
        <authorList>
            <person name="Franch-Gras L."/>
            <person name="Hahn C."/>
            <person name="Garcia-Roger E.M."/>
            <person name="Carmona M.J."/>
            <person name="Serra M."/>
            <person name="Gomez A."/>
        </authorList>
    </citation>
    <scope>NUCLEOTIDE SEQUENCE [LARGE SCALE GENOMIC DNA]</scope>
    <source>
        <strain evidence="4">HYR1</strain>
    </source>
</reference>
<protein>
    <submittedName>
        <fullName evidence="4">Methyl--binding domain 2</fullName>
    </submittedName>
</protein>
<dbReference type="Pfam" id="PF14048">
    <property type="entry name" value="MBD_C"/>
    <property type="match status" value="1"/>
</dbReference>
<dbReference type="InterPro" id="IPR001739">
    <property type="entry name" value="Methyl_CpG_DNA-bd"/>
</dbReference>
<feature type="region of interest" description="Disordered" evidence="2">
    <location>
        <begin position="1"/>
        <end position="71"/>
    </location>
</feature>
<dbReference type="EMBL" id="REGN01002352">
    <property type="protein sequence ID" value="RNA28699.1"/>
    <property type="molecule type" value="Genomic_DNA"/>
</dbReference>
<organism evidence="4 5">
    <name type="scientific">Brachionus plicatilis</name>
    <name type="common">Marine rotifer</name>
    <name type="synonym">Brachionus muelleri</name>
    <dbReference type="NCBI Taxonomy" id="10195"/>
    <lineage>
        <taxon>Eukaryota</taxon>
        <taxon>Metazoa</taxon>
        <taxon>Spiralia</taxon>
        <taxon>Gnathifera</taxon>
        <taxon>Rotifera</taxon>
        <taxon>Eurotatoria</taxon>
        <taxon>Monogononta</taxon>
        <taxon>Pseudotrocha</taxon>
        <taxon>Ploima</taxon>
        <taxon>Brachionidae</taxon>
        <taxon>Brachionus</taxon>
    </lineage>
</organism>
<accession>A0A3M7RZ39</accession>
<evidence type="ECO:0000256" key="2">
    <source>
        <dbReference type="SAM" id="MobiDB-lite"/>
    </source>
</evidence>
<dbReference type="STRING" id="10195.A0A3M7RZ39"/>